<dbReference type="InterPro" id="IPR039447">
    <property type="entry name" value="UreH-like_TM_dom"/>
</dbReference>
<dbReference type="AlphaFoldDB" id="A0A5C5U0D7"/>
<keyword evidence="4" id="KW-1185">Reference proteome</keyword>
<dbReference type="InterPro" id="IPR036249">
    <property type="entry name" value="Thioredoxin-like_sf"/>
</dbReference>
<dbReference type="PROSITE" id="PS51352">
    <property type="entry name" value="THIOREDOXIN_2"/>
    <property type="match status" value="1"/>
</dbReference>
<name>A0A5C5U0D7_9CORY</name>
<dbReference type="PANTHER" id="PTHR42852:SF13">
    <property type="entry name" value="PROTEIN DIPZ"/>
    <property type="match status" value="1"/>
</dbReference>
<feature type="transmembrane region" description="Helical" evidence="1">
    <location>
        <begin position="42"/>
        <end position="61"/>
    </location>
</feature>
<dbReference type="Pfam" id="PF17991">
    <property type="entry name" value="Thioredoxin_10"/>
    <property type="match status" value="1"/>
</dbReference>
<feature type="transmembrane region" description="Helical" evidence="1">
    <location>
        <begin position="148"/>
        <end position="173"/>
    </location>
</feature>
<keyword evidence="1" id="KW-1133">Transmembrane helix</keyword>
<keyword evidence="1" id="KW-0812">Transmembrane</keyword>
<gene>
    <name evidence="3" type="ORF">FRX94_11690</name>
</gene>
<dbReference type="EMBL" id="VOHM01000034">
    <property type="protein sequence ID" value="TWT19015.1"/>
    <property type="molecule type" value="Genomic_DNA"/>
</dbReference>
<evidence type="ECO:0000313" key="3">
    <source>
        <dbReference type="EMBL" id="TWT19015.1"/>
    </source>
</evidence>
<dbReference type="OrthoDB" id="9811352at2"/>
<accession>A0A5C5U0D7</accession>
<dbReference type="GO" id="GO:0016209">
    <property type="term" value="F:antioxidant activity"/>
    <property type="evidence" value="ECO:0007669"/>
    <property type="project" value="InterPro"/>
</dbReference>
<keyword evidence="1" id="KW-0472">Membrane</keyword>
<dbReference type="SUPFAM" id="SSF52833">
    <property type="entry name" value="Thioredoxin-like"/>
    <property type="match status" value="1"/>
</dbReference>
<dbReference type="InterPro" id="IPR013766">
    <property type="entry name" value="Thioredoxin_domain"/>
</dbReference>
<dbReference type="Pfam" id="PF13386">
    <property type="entry name" value="DsbD_2"/>
    <property type="match status" value="1"/>
</dbReference>
<proteinExistence type="predicted"/>
<evidence type="ECO:0000313" key="4">
    <source>
        <dbReference type="Proteomes" id="UP000320791"/>
    </source>
</evidence>
<dbReference type="Gene3D" id="2.60.120.260">
    <property type="entry name" value="Galactose-binding domain-like"/>
    <property type="match status" value="1"/>
</dbReference>
<feature type="transmembrane region" description="Helical" evidence="1">
    <location>
        <begin position="116"/>
        <end position="142"/>
    </location>
</feature>
<dbReference type="PANTHER" id="PTHR42852">
    <property type="entry name" value="THIOL:DISULFIDE INTERCHANGE PROTEIN DSBE"/>
    <property type="match status" value="1"/>
</dbReference>
<feature type="transmembrane region" description="Helical" evidence="1">
    <location>
        <begin position="6"/>
        <end position="30"/>
    </location>
</feature>
<dbReference type="InterPro" id="IPR041017">
    <property type="entry name" value="Thioredoxin_10"/>
</dbReference>
<dbReference type="Gene3D" id="3.40.30.10">
    <property type="entry name" value="Glutaredoxin"/>
    <property type="match status" value="1"/>
</dbReference>
<dbReference type="GO" id="GO:0016491">
    <property type="term" value="F:oxidoreductase activity"/>
    <property type="evidence" value="ECO:0007669"/>
    <property type="project" value="InterPro"/>
</dbReference>
<protein>
    <submittedName>
        <fullName evidence="3">Redoxin domain-containing protein</fullName>
    </submittedName>
</protein>
<feature type="domain" description="Thioredoxin" evidence="2">
    <location>
        <begin position="253"/>
        <end position="399"/>
    </location>
</feature>
<dbReference type="InterPro" id="IPR050553">
    <property type="entry name" value="Thioredoxin_ResA/DsbE_sf"/>
</dbReference>
<evidence type="ECO:0000256" key="1">
    <source>
        <dbReference type="SAM" id="Phobius"/>
    </source>
</evidence>
<feature type="transmembrane region" description="Helical" evidence="1">
    <location>
        <begin position="185"/>
        <end position="202"/>
    </location>
</feature>
<dbReference type="InterPro" id="IPR000866">
    <property type="entry name" value="AhpC/TSA"/>
</dbReference>
<organism evidence="3 4">
    <name type="scientific">Corynebacterium canis</name>
    <dbReference type="NCBI Taxonomy" id="679663"/>
    <lineage>
        <taxon>Bacteria</taxon>
        <taxon>Bacillati</taxon>
        <taxon>Actinomycetota</taxon>
        <taxon>Actinomycetes</taxon>
        <taxon>Mycobacteriales</taxon>
        <taxon>Corynebacteriaceae</taxon>
        <taxon>Corynebacterium</taxon>
    </lineage>
</organism>
<reference evidence="3 4" key="1">
    <citation type="submission" date="2019-08" db="EMBL/GenBank/DDBJ databases">
        <authorList>
            <person name="Lei W."/>
        </authorList>
    </citation>
    <scope>NUCLEOTIDE SEQUENCE [LARGE SCALE GENOMIC DNA]</scope>
    <source>
        <strain evidence="3 4">CCUG 58627</strain>
    </source>
</reference>
<dbReference type="Proteomes" id="UP000320791">
    <property type="component" value="Unassembled WGS sequence"/>
</dbReference>
<dbReference type="RefSeq" id="WP_146325524.1">
    <property type="nucleotide sequence ID" value="NZ_BAABLR010000013.1"/>
</dbReference>
<dbReference type="Pfam" id="PF00578">
    <property type="entry name" value="AhpC-TSA"/>
    <property type="match status" value="1"/>
</dbReference>
<sequence>MFELAVIGLIGGIVTGVSPCILPVLPVVLAVTTSEGRRPFPVVAGIAVSFSLITLLGTLALKALGLPDSTLRWVGIIMLVLVGVGMLVPKLGHLIEAPFQRLPRLTVLQTKARGKGGFLVGLALGAVYVPCAGPVLAAVTVAGATGDIGWNTVVLTVAFAIGASAPMLVFAKIGDRIGAGHNTSVHRVAGIVVLVLAVALVFDAPAAVQRALPDWTAGVQKQLGENEHIQDVLTGARGASEGTLDHCRGTDPAELSDCGPAPEFEGLEGWFNTDAPVKVNEGKVTLVDFWAYACINCQRANEHVTKLYDAYKDAGLQVVGIHAPEYGFEREAENVRAAAEAQGIHYPVAQDNDFVTWKEYNNRYWPAHYLVDAEGKVRQIHEGEGAYAETETLVRQLLKQADPNVKLPAVVEEGTVDAVTKDRNPETYLGTQRARFYENHGYTNGTHEFSDPAGELGRFAYSISGTWNLAEDAIEPKKDGAKLKLNYRASLVQVVASGTGKLTVTRADGSKETFEVPKTPGTVDIVKVSTPQEGVLTIDAEPGIRMYSLTFG</sequence>
<feature type="transmembrane region" description="Helical" evidence="1">
    <location>
        <begin position="73"/>
        <end position="95"/>
    </location>
</feature>
<comment type="caution">
    <text evidence="3">The sequence shown here is derived from an EMBL/GenBank/DDBJ whole genome shotgun (WGS) entry which is preliminary data.</text>
</comment>
<evidence type="ECO:0000259" key="2">
    <source>
        <dbReference type="PROSITE" id="PS51352"/>
    </source>
</evidence>